<evidence type="ECO:0000256" key="11">
    <source>
        <dbReference type="ARBA" id="ARBA00023188"/>
    </source>
</evidence>
<evidence type="ECO:0000256" key="12">
    <source>
        <dbReference type="SAM" id="SignalP"/>
    </source>
</evidence>
<dbReference type="Pfam" id="PF25890">
    <property type="entry name" value="BGLAP_C"/>
    <property type="match status" value="1"/>
</dbReference>
<dbReference type="Proteomes" id="UP001187315">
    <property type="component" value="Unassembled WGS sequence"/>
</dbReference>
<evidence type="ECO:0000256" key="4">
    <source>
        <dbReference type="ARBA" id="ARBA00022473"/>
    </source>
</evidence>
<comment type="caution">
    <text evidence="14">The sequence shown here is derived from an EMBL/GenBank/DDBJ whole genome shotgun (WGS) entry which is preliminary data.</text>
</comment>
<accession>A0AA88T6G4</accession>
<evidence type="ECO:0000256" key="2">
    <source>
        <dbReference type="ARBA" id="ARBA00008850"/>
    </source>
</evidence>
<name>A0AA88T6G4_TACVA</name>
<evidence type="ECO:0000313" key="14">
    <source>
        <dbReference type="EMBL" id="KAK2864883.1"/>
    </source>
</evidence>
<dbReference type="EMBL" id="JAVHJS010000003">
    <property type="protein sequence ID" value="KAK2864883.1"/>
    <property type="molecule type" value="Genomic_DNA"/>
</dbReference>
<dbReference type="GO" id="GO:0030154">
    <property type="term" value="P:cell differentiation"/>
    <property type="evidence" value="ECO:0007669"/>
    <property type="project" value="UniProtKB-KW"/>
</dbReference>
<evidence type="ECO:0000259" key="13">
    <source>
        <dbReference type="PROSITE" id="PS50998"/>
    </source>
</evidence>
<evidence type="ECO:0000313" key="15">
    <source>
        <dbReference type="Proteomes" id="UP001187315"/>
    </source>
</evidence>
<keyword evidence="9" id="KW-0892">Osteogenesis</keyword>
<evidence type="ECO:0000256" key="3">
    <source>
        <dbReference type="ARBA" id="ARBA00017145"/>
    </source>
</evidence>
<dbReference type="InterPro" id="IPR000294">
    <property type="entry name" value="GLA_domain"/>
</dbReference>
<feature type="domain" description="Gla" evidence="13">
    <location>
        <begin position="56"/>
        <end position="102"/>
    </location>
</feature>
<evidence type="ECO:0000256" key="5">
    <source>
        <dbReference type="ARBA" id="ARBA00022479"/>
    </source>
</evidence>
<dbReference type="GO" id="GO:0051216">
    <property type="term" value="P:cartilage development"/>
    <property type="evidence" value="ECO:0007669"/>
    <property type="project" value="UniProtKB-KW"/>
</dbReference>
<sequence length="112" mass="13380">MKLHNTEVTTMRSLLRCVTLCVALVVTMCYDSEESNESYEDMFVNRYRANTFIKVPGHNNYQWQKRYKSPAERQSEICENHFHCRMLAYRYGPQTAYQKYFGGRKVNNGLRY</sequence>
<reference evidence="14" key="1">
    <citation type="submission" date="2023-08" db="EMBL/GenBank/DDBJ databases">
        <title>Pelteobagrus vachellii genome.</title>
        <authorList>
            <person name="Liu H."/>
        </authorList>
    </citation>
    <scope>NUCLEOTIDE SEQUENCE</scope>
    <source>
        <strain evidence="14">PRFRI_2022a</strain>
        <tissue evidence="14">Muscle</tissue>
    </source>
</reference>
<dbReference type="PANTHER" id="PTHR10109:SF0">
    <property type="entry name" value="MATRIX GLA PROTEIN"/>
    <property type="match status" value="1"/>
</dbReference>
<dbReference type="InterPro" id="IPR058704">
    <property type="entry name" value="BGLAP-like_C"/>
</dbReference>
<keyword evidence="12" id="KW-0732">Signal</keyword>
<dbReference type="InterPro" id="IPR035972">
    <property type="entry name" value="GLA-like_dom_SF"/>
</dbReference>
<evidence type="ECO:0000256" key="1">
    <source>
        <dbReference type="ARBA" id="ARBA00004613"/>
    </source>
</evidence>
<keyword evidence="6" id="KW-0964">Secreted</keyword>
<evidence type="ECO:0000256" key="7">
    <source>
        <dbReference type="ARBA" id="ARBA00022553"/>
    </source>
</evidence>
<evidence type="ECO:0000256" key="8">
    <source>
        <dbReference type="ARBA" id="ARBA00022782"/>
    </source>
</evidence>
<organism evidence="14 15">
    <name type="scientific">Tachysurus vachellii</name>
    <name type="common">Darkbarbel catfish</name>
    <name type="synonym">Pelteobagrus vachellii</name>
    <dbReference type="NCBI Taxonomy" id="175792"/>
    <lineage>
        <taxon>Eukaryota</taxon>
        <taxon>Metazoa</taxon>
        <taxon>Chordata</taxon>
        <taxon>Craniata</taxon>
        <taxon>Vertebrata</taxon>
        <taxon>Euteleostomi</taxon>
        <taxon>Actinopterygii</taxon>
        <taxon>Neopterygii</taxon>
        <taxon>Teleostei</taxon>
        <taxon>Ostariophysi</taxon>
        <taxon>Siluriformes</taxon>
        <taxon>Bagridae</taxon>
        <taxon>Tachysurus</taxon>
    </lineage>
</organism>
<dbReference type="GO" id="GO:0005509">
    <property type="term" value="F:calcium ion binding"/>
    <property type="evidence" value="ECO:0007669"/>
    <property type="project" value="InterPro"/>
</dbReference>
<keyword evidence="11" id="KW-0891">Chondrogenesis</keyword>
<dbReference type="GO" id="GO:0031012">
    <property type="term" value="C:extracellular matrix"/>
    <property type="evidence" value="ECO:0007669"/>
    <property type="project" value="InterPro"/>
</dbReference>
<comment type="subcellular location">
    <subcellularLocation>
        <location evidence="1">Secreted</location>
    </subcellularLocation>
</comment>
<evidence type="ECO:0000256" key="9">
    <source>
        <dbReference type="ARBA" id="ARBA00022855"/>
    </source>
</evidence>
<evidence type="ECO:0000256" key="10">
    <source>
        <dbReference type="ARBA" id="ARBA00023157"/>
    </source>
</evidence>
<keyword evidence="5" id="KW-0301">Gamma-carboxyglutamic acid</keyword>
<dbReference type="PROSITE" id="PS50998">
    <property type="entry name" value="GLA_2"/>
    <property type="match status" value="1"/>
</dbReference>
<keyword evidence="7" id="KW-0597">Phosphoprotein</keyword>
<dbReference type="PANTHER" id="PTHR10109">
    <property type="entry name" value="MATRIX GLA PROTEIN"/>
    <property type="match status" value="1"/>
</dbReference>
<comment type="similarity">
    <text evidence="2">Belongs to the osteocalcin/matrix Gla protein family.</text>
</comment>
<dbReference type="AlphaFoldDB" id="A0AA88T6G4"/>
<keyword evidence="8" id="KW-0221">Differentiation</keyword>
<feature type="chain" id="PRO_5041640233" description="Matrix Gla protein" evidence="12">
    <location>
        <begin position="30"/>
        <end position="112"/>
    </location>
</feature>
<protein>
    <recommendedName>
        <fullName evidence="3">Matrix Gla protein</fullName>
    </recommendedName>
</protein>
<feature type="signal peptide" evidence="12">
    <location>
        <begin position="1"/>
        <end position="29"/>
    </location>
</feature>
<keyword evidence="15" id="KW-1185">Reference proteome</keyword>
<evidence type="ECO:0000256" key="6">
    <source>
        <dbReference type="ARBA" id="ARBA00022525"/>
    </source>
</evidence>
<dbReference type="SUPFAM" id="SSF57630">
    <property type="entry name" value="GLA-domain"/>
    <property type="match status" value="1"/>
</dbReference>
<keyword evidence="10" id="KW-1015">Disulfide bond</keyword>
<dbReference type="GO" id="GO:0005576">
    <property type="term" value="C:extracellular region"/>
    <property type="evidence" value="ECO:0007669"/>
    <property type="project" value="UniProtKB-SubCell"/>
</dbReference>
<gene>
    <name evidence="14" type="ORF">Q7C36_004037</name>
</gene>
<keyword evidence="4" id="KW-0217">Developmental protein</keyword>
<dbReference type="InterPro" id="IPR027118">
    <property type="entry name" value="MGP"/>
</dbReference>
<proteinExistence type="inferred from homology"/>
<dbReference type="GO" id="GO:0001503">
    <property type="term" value="P:ossification"/>
    <property type="evidence" value="ECO:0007669"/>
    <property type="project" value="UniProtKB-KW"/>
</dbReference>